<dbReference type="Proteomes" id="UP000765509">
    <property type="component" value="Unassembled WGS sequence"/>
</dbReference>
<feature type="region of interest" description="Disordered" evidence="1">
    <location>
        <begin position="93"/>
        <end position="117"/>
    </location>
</feature>
<comment type="caution">
    <text evidence="2">The sequence shown here is derived from an EMBL/GenBank/DDBJ whole genome shotgun (WGS) entry which is preliminary data.</text>
</comment>
<evidence type="ECO:0000313" key="2">
    <source>
        <dbReference type="EMBL" id="MBW0566959.1"/>
    </source>
</evidence>
<feature type="compositionally biased region" description="Low complexity" evidence="1">
    <location>
        <begin position="94"/>
        <end position="108"/>
    </location>
</feature>
<proteinExistence type="predicted"/>
<evidence type="ECO:0000256" key="1">
    <source>
        <dbReference type="SAM" id="MobiDB-lite"/>
    </source>
</evidence>
<dbReference type="AlphaFoldDB" id="A0A9Q3PMA5"/>
<evidence type="ECO:0000313" key="3">
    <source>
        <dbReference type="Proteomes" id="UP000765509"/>
    </source>
</evidence>
<organism evidence="2 3">
    <name type="scientific">Austropuccinia psidii MF-1</name>
    <dbReference type="NCBI Taxonomy" id="1389203"/>
    <lineage>
        <taxon>Eukaryota</taxon>
        <taxon>Fungi</taxon>
        <taxon>Dikarya</taxon>
        <taxon>Basidiomycota</taxon>
        <taxon>Pucciniomycotina</taxon>
        <taxon>Pucciniomycetes</taxon>
        <taxon>Pucciniales</taxon>
        <taxon>Sphaerophragmiaceae</taxon>
        <taxon>Austropuccinia</taxon>
    </lineage>
</organism>
<keyword evidence="3" id="KW-1185">Reference proteome</keyword>
<dbReference type="EMBL" id="AVOT02079983">
    <property type="protein sequence ID" value="MBW0566959.1"/>
    <property type="molecule type" value="Genomic_DNA"/>
</dbReference>
<gene>
    <name evidence="2" type="ORF">O181_106674</name>
</gene>
<accession>A0A9Q3PMA5</accession>
<sequence>MSNFNSYKSPSEGSKEHIHEPLQTVLHCVQGQGLRNVSTNPPRSDELLEYPEKVPQRGKNIELLQWMESTIIQTSYQKYKGVAFQKEGGQKGRSLSSFYQQSSSQLTSPRREEEEQKELEETIFAKLQDSKNPKIFHGQCLQHVQNLYGIQGQRGTKNETTLFPNEINLSPDVVNTFTEIENNILPLKNIKNRGVIFPRPNLKFMPMPMHKIVDSDTPSRLSWM</sequence>
<name>A0A9Q3PMA5_9BASI</name>
<reference evidence="2" key="1">
    <citation type="submission" date="2021-03" db="EMBL/GenBank/DDBJ databases">
        <title>Draft genome sequence of rust myrtle Austropuccinia psidii MF-1, a brazilian biotype.</title>
        <authorList>
            <person name="Quecine M.C."/>
            <person name="Pachon D.M.R."/>
            <person name="Bonatelli M.L."/>
            <person name="Correr F.H."/>
            <person name="Franceschini L.M."/>
            <person name="Leite T.F."/>
            <person name="Margarido G.R.A."/>
            <person name="Almeida C.A."/>
            <person name="Ferrarezi J.A."/>
            <person name="Labate C.A."/>
        </authorList>
    </citation>
    <scope>NUCLEOTIDE SEQUENCE</scope>
    <source>
        <strain evidence="2">MF-1</strain>
    </source>
</reference>
<protein>
    <submittedName>
        <fullName evidence="2">Uncharacterized protein</fullName>
    </submittedName>
</protein>